<evidence type="ECO:0000256" key="1">
    <source>
        <dbReference type="SAM" id="Phobius"/>
    </source>
</evidence>
<feature type="transmembrane region" description="Helical" evidence="1">
    <location>
        <begin position="99"/>
        <end position="121"/>
    </location>
</feature>
<dbReference type="OrthoDB" id="3926720at2759"/>
<sequence length="161" mass="17508">MNLELHFVQQGQGNVAWTSSQTIFSDREEARGNSSYNWTVPSVAPSGSYALWLSGQSIPNNRTGYANLTNWFKVEGGHEEASNGQEDTSSGYAMSTGQIAGVVVGITMAVSLIAAAVLVLWRRALRKAPRVSLVEAHPRESFDSVMDEKAEAELAMRQADM</sequence>
<comment type="caution">
    <text evidence="2">The sequence shown here is derived from an EMBL/GenBank/DDBJ whole genome shotgun (WGS) entry which is preliminary data.</text>
</comment>
<reference evidence="2 3" key="1">
    <citation type="submission" date="2017-03" db="EMBL/GenBank/DDBJ databases">
        <title>Genomes of endolithic fungi from Antarctica.</title>
        <authorList>
            <person name="Coleine C."/>
            <person name="Masonjones S."/>
            <person name="Stajich J.E."/>
        </authorList>
    </citation>
    <scope>NUCLEOTIDE SEQUENCE [LARGE SCALE GENOMIC DNA]</scope>
    <source>
        <strain evidence="2 3">CCFEE 5184</strain>
    </source>
</reference>
<dbReference type="AlphaFoldDB" id="A0A4U0WZX8"/>
<dbReference type="EMBL" id="NAJQ01000508">
    <property type="protein sequence ID" value="TKA68428.1"/>
    <property type="molecule type" value="Genomic_DNA"/>
</dbReference>
<keyword evidence="1" id="KW-0812">Transmembrane</keyword>
<evidence type="ECO:0000313" key="2">
    <source>
        <dbReference type="EMBL" id="TKA68428.1"/>
    </source>
</evidence>
<gene>
    <name evidence="2" type="ORF">B0A55_08990</name>
</gene>
<keyword evidence="1" id="KW-1133">Transmembrane helix</keyword>
<evidence type="ECO:0000313" key="3">
    <source>
        <dbReference type="Proteomes" id="UP000309340"/>
    </source>
</evidence>
<keyword evidence="1" id="KW-0472">Membrane</keyword>
<proteinExistence type="predicted"/>
<accession>A0A4U0WZX8</accession>
<dbReference type="Proteomes" id="UP000309340">
    <property type="component" value="Unassembled WGS sequence"/>
</dbReference>
<name>A0A4U0WZX8_9PEZI</name>
<protein>
    <submittedName>
        <fullName evidence="2">Uncharacterized protein</fullName>
    </submittedName>
</protein>
<keyword evidence="3" id="KW-1185">Reference proteome</keyword>
<organism evidence="2 3">
    <name type="scientific">Friedmanniomyces simplex</name>
    <dbReference type="NCBI Taxonomy" id="329884"/>
    <lineage>
        <taxon>Eukaryota</taxon>
        <taxon>Fungi</taxon>
        <taxon>Dikarya</taxon>
        <taxon>Ascomycota</taxon>
        <taxon>Pezizomycotina</taxon>
        <taxon>Dothideomycetes</taxon>
        <taxon>Dothideomycetidae</taxon>
        <taxon>Mycosphaerellales</taxon>
        <taxon>Teratosphaeriaceae</taxon>
        <taxon>Friedmanniomyces</taxon>
    </lineage>
</organism>